<dbReference type="AlphaFoldDB" id="A0A5M9I100"/>
<evidence type="ECO:0000313" key="1">
    <source>
        <dbReference type="EMBL" id="KAA8502583.1"/>
    </source>
</evidence>
<organism evidence="1 2">
    <name type="scientific">Mediterraneibacter catenae</name>
    <dbReference type="NCBI Taxonomy" id="2594882"/>
    <lineage>
        <taxon>Bacteria</taxon>
        <taxon>Bacillati</taxon>
        <taxon>Bacillota</taxon>
        <taxon>Clostridia</taxon>
        <taxon>Lachnospirales</taxon>
        <taxon>Lachnospiraceae</taxon>
        <taxon>Mediterraneibacter</taxon>
    </lineage>
</organism>
<evidence type="ECO:0000313" key="2">
    <source>
        <dbReference type="Proteomes" id="UP000322025"/>
    </source>
</evidence>
<sequence length="226" mass="26664">MDARSLILKILQDRTWPFTLRAAAVLALSHDLQVRIDKNALYDIDTLLDRYSSVNVLKWFEARLWKLSLSADWEKRRRKTCHGLFSIFDQLEALRDDWKPYLYNARRLLENAPASDKETEHCFHELFSDVVEEQLLVYFVFTYFSGAVYNGNAYGKMKFSLTGMILIRELVHAEWLAGKNSDINCMIKTAWRYAREVEHSDYNKTTMEHLLSREEIFGIEDFFSIL</sequence>
<comment type="caution">
    <text evidence="1">The sequence shown here is derived from an EMBL/GenBank/DDBJ whole genome shotgun (WGS) entry which is preliminary data.</text>
</comment>
<dbReference type="Proteomes" id="UP000322025">
    <property type="component" value="Unassembled WGS sequence"/>
</dbReference>
<dbReference type="EMBL" id="VMSO01000002">
    <property type="protein sequence ID" value="KAA8502583.1"/>
    <property type="molecule type" value="Genomic_DNA"/>
</dbReference>
<keyword evidence="2" id="KW-1185">Reference proteome</keyword>
<proteinExistence type="predicted"/>
<name>A0A5M9I100_9FIRM</name>
<protein>
    <submittedName>
        <fullName evidence="1">Uncharacterized protein</fullName>
    </submittedName>
</protein>
<gene>
    <name evidence="1" type="ORF">FNY66_02825</name>
</gene>
<accession>A0A5M9I100</accession>
<dbReference type="OrthoDB" id="86584at2"/>
<reference evidence="1" key="1">
    <citation type="submission" date="2019-07" db="EMBL/GenBank/DDBJ databases">
        <authorList>
            <person name="Wongkuna S."/>
            <person name="Scaria J."/>
        </authorList>
    </citation>
    <scope>NUCLEOTIDE SEQUENCE [LARGE SCALE GENOMIC DNA]</scope>
    <source>
        <strain evidence="1">SW178</strain>
    </source>
</reference>